<name>A0A8H3EUW8_9LECA</name>
<dbReference type="OrthoDB" id="1728974at2759"/>
<dbReference type="GO" id="GO:0005997">
    <property type="term" value="P:xylulose metabolic process"/>
    <property type="evidence" value="ECO:0007669"/>
    <property type="project" value="TreeGrafter"/>
</dbReference>
<proteinExistence type="inferred from homology"/>
<evidence type="ECO:0000256" key="3">
    <source>
        <dbReference type="ARBA" id="ARBA00022679"/>
    </source>
</evidence>
<dbReference type="PANTHER" id="PTHR10196">
    <property type="entry name" value="SUGAR KINASE"/>
    <property type="match status" value="1"/>
</dbReference>
<dbReference type="PANTHER" id="PTHR10196:SF57">
    <property type="entry name" value="XYLULOSE KINASE"/>
    <property type="match status" value="1"/>
</dbReference>
<dbReference type="AlphaFoldDB" id="A0A8H3EUW8"/>
<keyword evidence="7" id="KW-0547">Nucleotide-binding</keyword>
<keyword evidence="11" id="KW-1185">Reference proteome</keyword>
<evidence type="ECO:0000256" key="7">
    <source>
        <dbReference type="RuleBase" id="RU367058"/>
    </source>
</evidence>
<dbReference type="InterPro" id="IPR018484">
    <property type="entry name" value="FGGY_N"/>
</dbReference>
<comment type="caution">
    <text evidence="10">The sequence shown here is derived from an EMBL/GenBank/DDBJ whole genome shotgun (WGS) entry which is preliminary data.</text>
</comment>
<comment type="similarity">
    <text evidence="1 7">Belongs to the FGGY kinase family.</text>
</comment>
<evidence type="ECO:0000256" key="1">
    <source>
        <dbReference type="ARBA" id="ARBA00009156"/>
    </source>
</evidence>
<dbReference type="GO" id="GO:0042732">
    <property type="term" value="P:D-xylose metabolic process"/>
    <property type="evidence" value="ECO:0007669"/>
    <property type="project" value="UniProtKB-UniRule"/>
</dbReference>
<dbReference type="FunFam" id="3.30.420.40:FF:000118">
    <property type="entry name" value="Xylulose kinase 2"/>
    <property type="match status" value="1"/>
</dbReference>
<dbReference type="GO" id="GO:0004856">
    <property type="term" value="F:D-xylulokinase activity"/>
    <property type="evidence" value="ECO:0007669"/>
    <property type="project" value="UniProtKB-UniRule"/>
</dbReference>
<organism evidence="10 11">
    <name type="scientific">Imshaugia aleurites</name>
    <dbReference type="NCBI Taxonomy" id="172621"/>
    <lineage>
        <taxon>Eukaryota</taxon>
        <taxon>Fungi</taxon>
        <taxon>Dikarya</taxon>
        <taxon>Ascomycota</taxon>
        <taxon>Pezizomycotina</taxon>
        <taxon>Lecanoromycetes</taxon>
        <taxon>OSLEUM clade</taxon>
        <taxon>Lecanoromycetidae</taxon>
        <taxon>Lecanorales</taxon>
        <taxon>Lecanorineae</taxon>
        <taxon>Parmeliaceae</taxon>
        <taxon>Imshaugia</taxon>
    </lineage>
</organism>
<keyword evidence="7" id="KW-0119">Carbohydrate metabolism</keyword>
<evidence type="ECO:0000256" key="5">
    <source>
        <dbReference type="ARBA" id="ARBA00025184"/>
    </source>
</evidence>
<evidence type="ECO:0000256" key="4">
    <source>
        <dbReference type="ARBA" id="ARBA00022777"/>
    </source>
</evidence>
<dbReference type="GO" id="GO:0005524">
    <property type="term" value="F:ATP binding"/>
    <property type="evidence" value="ECO:0007669"/>
    <property type="project" value="UniProtKB-UniRule"/>
</dbReference>
<evidence type="ECO:0000313" key="10">
    <source>
        <dbReference type="EMBL" id="CAF9912807.1"/>
    </source>
</evidence>
<reference evidence="10" key="1">
    <citation type="submission" date="2021-03" db="EMBL/GenBank/DDBJ databases">
        <authorList>
            <person name="Tagirdzhanova G."/>
        </authorList>
    </citation>
    <scope>NUCLEOTIDE SEQUENCE</scope>
</reference>
<dbReference type="Pfam" id="PF00370">
    <property type="entry name" value="FGGY_N"/>
    <property type="match status" value="1"/>
</dbReference>
<dbReference type="InterPro" id="IPR042024">
    <property type="entry name" value="D-XK_euk"/>
</dbReference>
<accession>A0A8H3EUW8</accession>
<dbReference type="Proteomes" id="UP000664534">
    <property type="component" value="Unassembled WGS sequence"/>
</dbReference>
<keyword evidence="3 7" id="KW-0808">Transferase</keyword>
<comment type="function">
    <text evidence="5 7">Highly specific D-xylulose kinase which participates in the catabolism of xylose. Xylose is a major component of hemicelluloses such as xylan. Most fungi utilize D-xylose via three enzymatic reactions, xylose reductase (XR), xylitol dehydrogenase (XDH), and xylulokinase, to form xylulose 5-phosphate, which enters pentose phosphate pathway.</text>
</comment>
<keyword evidence="4 7" id="KW-0418">Kinase</keyword>
<dbReference type="Gene3D" id="3.30.420.40">
    <property type="match status" value="2"/>
</dbReference>
<dbReference type="CDD" id="cd07776">
    <property type="entry name" value="ASKHA_NBD_FGGY_SpXK-like"/>
    <property type="match status" value="1"/>
</dbReference>
<evidence type="ECO:0000259" key="8">
    <source>
        <dbReference type="Pfam" id="PF00370"/>
    </source>
</evidence>
<evidence type="ECO:0000256" key="6">
    <source>
        <dbReference type="ARBA" id="ARBA00048885"/>
    </source>
</evidence>
<dbReference type="EC" id="2.7.1.17" evidence="7"/>
<gene>
    <name evidence="10" type="ORF">IMSHALPRED_000428</name>
</gene>
<evidence type="ECO:0000256" key="2">
    <source>
        <dbReference type="ARBA" id="ARBA00022629"/>
    </source>
</evidence>
<dbReference type="EMBL" id="CAJPDT010000010">
    <property type="protein sequence ID" value="CAF9912807.1"/>
    <property type="molecule type" value="Genomic_DNA"/>
</dbReference>
<dbReference type="InterPro" id="IPR043129">
    <property type="entry name" value="ATPase_NBD"/>
</dbReference>
<feature type="domain" description="Carbohydrate kinase FGGY C-terminal" evidence="9">
    <location>
        <begin position="297"/>
        <end position="538"/>
    </location>
</feature>
<dbReference type="InterPro" id="IPR018485">
    <property type="entry name" value="FGGY_C"/>
</dbReference>
<protein>
    <recommendedName>
        <fullName evidence="7">Xylulose kinase</fullName>
        <ecNumber evidence="7">2.7.1.17</ecNumber>
    </recommendedName>
</protein>
<comment type="catalytic activity">
    <reaction evidence="6 7">
        <text>D-xylulose + ATP = D-xylulose 5-phosphate + ADP + H(+)</text>
        <dbReference type="Rhea" id="RHEA:10964"/>
        <dbReference type="ChEBI" id="CHEBI:15378"/>
        <dbReference type="ChEBI" id="CHEBI:17140"/>
        <dbReference type="ChEBI" id="CHEBI:30616"/>
        <dbReference type="ChEBI" id="CHEBI:57737"/>
        <dbReference type="ChEBI" id="CHEBI:456216"/>
        <dbReference type="EC" id="2.7.1.17"/>
    </reaction>
</comment>
<evidence type="ECO:0000259" key="9">
    <source>
        <dbReference type="Pfam" id="PF02782"/>
    </source>
</evidence>
<keyword evidence="2 7" id="KW-0859">Xylose metabolism</keyword>
<dbReference type="SUPFAM" id="SSF53067">
    <property type="entry name" value="Actin-like ATPase domain"/>
    <property type="match status" value="2"/>
</dbReference>
<keyword evidence="7" id="KW-0067">ATP-binding</keyword>
<feature type="domain" description="Carbohydrate kinase FGGY N-terminal" evidence="8">
    <location>
        <begin position="135"/>
        <end position="287"/>
    </location>
</feature>
<sequence length="601" mass="66653">MTDESPLYLGFDLSTQQLKAIAITSDLQVAYEAIFDFDADATSFGTKKGVLTNEAEREVYAPVKMWLQGVDTVLQRLKDKGIDFWRVRGLSGAGQQHSSVYWGHDAEHALQNLHEGKSLEAQLHYAFSYPYSPNWQDSSTQKECDSFDRHLGNETQLAIHTGSKAHHRFTGPQILRFRSKHPEEYSKTSRISLVSSFLASIFLGRIAPIDIADVCGMSLFDVKTGSYNQKLMALAAGSSDLESKLGQVSQDGGGSFGEISQYYVQRYGFNPSCAIAPFTGDNPATILALPLRPLDAIVSLGTSTTFLMSTPHYEPDPAVHFMNQDMISGLQRVFGPQNPYSKRILTPRMDSPTTPGLYMFMLCYKNGGLAREQIRDALPPNPPDISDRWSLFNHYATHTRPLGISVESSSAKIALYFPRPEIVPNVRTGTYRYHYTGQKPTVSSPSAWKLPGDDCRAIIESQLLSLRLRSRGIVAPPSPNPFNVPAQPRRIYLVGGASQNNAIAKLAGEILGGVEGVFRLDVGGNACSLGGAYKAVWAVERKPEETFEDFISSRWREDDFVEKIADGYQEEIFRFYEKGVDGLLAVEKDVLKKQAMDVDKS</sequence>
<dbReference type="GO" id="GO:0005829">
    <property type="term" value="C:cytosol"/>
    <property type="evidence" value="ECO:0007669"/>
    <property type="project" value="TreeGrafter"/>
</dbReference>
<evidence type="ECO:0000313" key="11">
    <source>
        <dbReference type="Proteomes" id="UP000664534"/>
    </source>
</evidence>
<dbReference type="Pfam" id="PF02782">
    <property type="entry name" value="FGGY_C"/>
    <property type="match status" value="1"/>
</dbReference>